<comment type="caution">
    <text evidence="2">The sequence shown here is derived from an EMBL/GenBank/DDBJ whole genome shotgun (WGS) entry which is preliminary data.</text>
</comment>
<organism evidence="2 3">
    <name type="scientific">Magnetospirillum fulvum MGU-K5</name>
    <dbReference type="NCBI Taxonomy" id="1316936"/>
    <lineage>
        <taxon>Bacteria</taxon>
        <taxon>Pseudomonadati</taxon>
        <taxon>Pseudomonadota</taxon>
        <taxon>Alphaproteobacteria</taxon>
        <taxon>Rhodospirillales</taxon>
        <taxon>Rhodospirillaceae</taxon>
        <taxon>Magnetospirillum</taxon>
    </lineage>
</organism>
<dbReference type="Proteomes" id="UP000015350">
    <property type="component" value="Unassembled WGS sequence"/>
</dbReference>
<accession>S9SF21</accession>
<sequence>MDTALSNGKLRSLFWFLVGSDKARIVLGVVAVFLFLIFFSYRIDDDPNLKPNPKFVVEGGSHAVTMAATLMDLEINETGWAPNKPWIYPMAHSSNMKAYQIGIQYAVARWANEMSDFLGRERGSGEADRDLISAKGKFSEDPTEYILPSSVTMYNEGVESLVEYNHRLAHGEAKYDKIHSSLADFLVKISRDLGSQSAAIEALVEPPGRAVAVSEHGGELKRPLSDYIPGGWIFDGRPARTFFATKGRMYAYYTILKGVGEDYKDVIASKGAQRHWNNMLSSLRDGATMYKTFIANGTPGSYFVPSDIATQGFFLMRADKQILEVADIMSR</sequence>
<dbReference type="OrthoDB" id="7594726at2"/>
<gene>
    <name evidence="2" type="ORF">K678_00716</name>
</gene>
<dbReference type="eggNOG" id="COG5345">
    <property type="taxonomic scope" value="Bacteria"/>
</dbReference>
<dbReference type="EMBL" id="AQPH01000002">
    <property type="protein sequence ID" value="EPY03339.1"/>
    <property type="molecule type" value="Genomic_DNA"/>
</dbReference>
<evidence type="ECO:0000256" key="1">
    <source>
        <dbReference type="SAM" id="Phobius"/>
    </source>
</evidence>
<evidence type="ECO:0000313" key="2">
    <source>
        <dbReference type="EMBL" id="EPY03339.1"/>
    </source>
</evidence>
<reference evidence="2 3" key="1">
    <citation type="submission" date="2013-04" db="EMBL/GenBank/DDBJ databases">
        <authorList>
            <person name="Kuznetsov B."/>
            <person name="Ivanovsky R."/>
        </authorList>
    </citation>
    <scope>NUCLEOTIDE SEQUENCE [LARGE SCALE GENOMIC DNA]</scope>
    <source>
        <strain evidence="2 3">MGU-K5</strain>
    </source>
</reference>
<name>S9SF21_MAGFU</name>
<keyword evidence="1" id="KW-0472">Membrane</keyword>
<dbReference type="InterPro" id="IPR016936">
    <property type="entry name" value="UCP029693"/>
</dbReference>
<evidence type="ECO:0008006" key="4">
    <source>
        <dbReference type="Google" id="ProtNLM"/>
    </source>
</evidence>
<keyword evidence="1" id="KW-1133">Transmembrane helix</keyword>
<dbReference type="STRING" id="1316936.K678_00716"/>
<dbReference type="AlphaFoldDB" id="S9SF21"/>
<proteinExistence type="predicted"/>
<protein>
    <recommendedName>
        <fullName evidence="4">DUF2333 domain-containing protein</fullName>
    </recommendedName>
</protein>
<dbReference type="Pfam" id="PF10095">
    <property type="entry name" value="DUF2333"/>
    <property type="match status" value="1"/>
</dbReference>
<keyword evidence="1" id="KW-0812">Transmembrane</keyword>
<evidence type="ECO:0000313" key="3">
    <source>
        <dbReference type="Proteomes" id="UP000015350"/>
    </source>
</evidence>
<feature type="transmembrane region" description="Helical" evidence="1">
    <location>
        <begin position="23"/>
        <end position="41"/>
    </location>
</feature>